<dbReference type="Pfam" id="PF00026">
    <property type="entry name" value="Asp"/>
    <property type="match status" value="1"/>
</dbReference>
<dbReference type="AlphaFoldDB" id="I7MG58"/>
<evidence type="ECO:0000256" key="7">
    <source>
        <dbReference type="SAM" id="SignalP"/>
    </source>
</evidence>
<dbReference type="PRINTS" id="PR00792">
    <property type="entry name" value="PEPSIN"/>
</dbReference>
<dbReference type="OrthoDB" id="15189at2759"/>
<keyword evidence="7" id="KW-0732">Signal</keyword>
<accession>I7MG58</accession>
<evidence type="ECO:0000313" key="10">
    <source>
        <dbReference type="Proteomes" id="UP000009168"/>
    </source>
</evidence>
<dbReference type="GO" id="GO:0004190">
    <property type="term" value="F:aspartic-type endopeptidase activity"/>
    <property type="evidence" value="ECO:0007669"/>
    <property type="project" value="UniProtKB-KW"/>
</dbReference>
<name>I7MG58_TETTS</name>
<reference evidence="10" key="1">
    <citation type="journal article" date="2006" name="PLoS Biol.">
        <title>Macronuclear genome sequence of the ciliate Tetrahymena thermophila, a model eukaryote.</title>
        <authorList>
            <person name="Eisen J.A."/>
            <person name="Coyne R.S."/>
            <person name="Wu M."/>
            <person name="Wu D."/>
            <person name="Thiagarajan M."/>
            <person name="Wortman J.R."/>
            <person name="Badger J.H."/>
            <person name="Ren Q."/>
            <person name="Amedeo P."/>
            <person name="Jones K.M."/>
            <person name="Tallon L.J."/>
            <person name="Delcher A.L."/>
            <person name="Salzberg S.L."/>
            <person name="Silva J.C."/>
            <person name="Haas B.J."/>
            <person name="Majoros W.H."/>
            <person name="Farzad M."/>
            <person name="Carlton J.M."/>
            <person name="Smith R.K. Jr."/>
            <person name="Garg J."/>
            <person name="Pearlman R.E."/>
            <person name="Karrer K.M."/>
            <person name="Sun L."/>
            <person name="Manning G."/>
            <person name="Elde N.C."/>
            <person name="Turkewitz A.P."/>
            <person name="Asai D.J."/>
            <person name="Wilkes D.E."/>
            <person name="Wang Y."/>
            <person name="Cai H."/>
            <person name="Collins K."/>
            <person name="Stewart B.A."/>
            <person name="Lee S.R."/>
            <person name="Wilamowska K."/>
            <person name="Weinberg Z."/>
            <person name="Ruzzo W.L."/>
            <person name="Wloga D."/>
            <person name="Gaertig J."/>
            <person name="Frankel J."/>
            <person name="Tsao C.-C."/>
            <person name="Gorovsky M.A."/>
            <person name="Keeling P.J."/>
            <person name="Waller R.F."/>
            <person name="Patron N.J."/>
            <person name="Cherry J.M."/>
            <person name="Stover N.A."/>
            <person name="Krieger C.J."/>
            <person name="del Toro C."/>
            <person name="Ryder H.F."/>
            <person name="Williamson S.C."/>
            <person name="Barbeau R.A."/>
            <person name="Hamilton E.P."/>
            <person name="Orias E."/>
        </authorList>
    </citation>
    <scope>NUCLEOTIDE SEQUENCE [LARGE SCALE GENOMIC DNA]</scope>
    <source>
        <strain evidence="10">SB210</strain>
    </source>
</reference>
<keyword evidence="4" id="KW-0378">Hydrolase</keyword>
<evidence type="ECO:0000256" key="1">
    <source>
        <dbReference type="ARBA" id="ARBA00007447"/>
    </source>
</evidence>
<evidence type="ECO:0000256" key="6">
    <source>
        <dbReference type="SAM" id="Phobius"/>
    </source>
</evidence>
<dbReference type="PANTHER" id="PTHR47966:SF51">
    <property type="entry name" value="BETA-SITE APP-CLEAVING ENZYME, ISOFORM A-RELATED"/>
    <property type="match status" value="1"/>
</dbReference>
<comment type="similarity">
    <text evidence="1">Belongs to the peptidase A1 family.</text>
</comment>
<dbReference type="InterPro" id="IPR001461">
    <property type="entry name" value="Aspartic_peptidase_A1"/>
</dbReference>
<evidence type="ECO:0000256" key="2">
    <source>
        <dbReference type="ARBA" id="ARBA00022670"/>
    </source>
</evidence>
<dbReference type="eggNOG" id="KOG1339">
    <property type="taxonomic scope" value="Eukaryota"/>
</dbReference>
<keyword evidence="6" id="KW-0812">Transmembrane</keyword>
<evidence type="ECO:0000256" key="3">
    <source>
        <dbReference type="ARBA" id="ARBA00022750"/>
    </source>
</evidence>
<dbReference type="EMBL" id="GG662620">
    <property type="protein sequence ID" value="EAR84880.3"/>
    <property type="molecule type" value="Genomic_DNA"/>
</dbReference>
<feature type="domain" description="Peptidase A1" evidence="8">
    <location>
        <begin position="65"/>
        <end position="386"/>
    </location>
</feature>
<dbReference type="STRING" id="312017.I7MG58"/>
<keyword evidence="3" id="KW-0064">Aspartyl protease</keyword>
<dbReference type="Gene3D" id="2.40.70.10">
    <property type="entry name" value="Acid Proteases"/>
    <property type="match status" value="2"/>
</dbReference>
<dbReference type="InterPro" id="IPR034164">
    <property type="entry name" value="Pepsin-like_dom"/>
</dbReference>
<dbReference type="PROSITE" id="PS51767">
    <property type="entry name" value="PEPTIDASE_A1"/>
    <property type="match status" value="1"/>
</dbReference>
<dbReference type="GO" id="GO:0006508">
    <property type="term" value="P:proteolysis"/>
    <property type="evidence" value="ECO:0007669"/>
    <property type="project" value="UniProtKB-KW"/>
</dbReference>
<dbReference type="InterPro" id="IPR021109">
    <property type="entry name" value="Peptidase_aspartic_dom_sf"/>
</dbReference>
<sequence length="459" mass="52572">MNKVISLILLILTCSHVSFALIKVSIIREYKPHQKYERFLSSDANVQASQSNKVVSLENYFQMKYFGTIYVGKNQQKMKMLFDSGSDTMWIGSKTCNTCRDSGINNLYDCIETNGCKYTGDPIETIRYLKGQVDGYLASTIVNFSNNNSASPFDFNLLLITNVKDLESYDADGIIGLTYQVSYKRQDTRSPFVKELFQRKIINDQSFSVYLGFKKDDSEITFGGINQDKVNPGSNFIYYLVPPIQAMFWEISVQSLILGSQSYDMSSSTTIVDSGTSVLCFETQTFNNVYEFLKQNVNGLQRKDLYFTYKCGQPLPNIYFTIISADGKKYKYSIESDYYTIKLNGDCAILIDLCPNNNILGEVFMRKYVTHFKYNYKDNKDAIGFALSIADPKDNYLNDSENQDYTKYYILGGVGAGVIILIVIVIYYFRRRKIKQNMMKQNEQLYQKNVNNTDISSKS</sequence>
<keyword evidence="10" id="KW-1185">Reference proteome</keyword>
<keyword evidence="2 9" id="KW-0645">Protease</keyword>
<protein>
    <submittedName>
        <fullName evidence="9">Eukaryotic aspartyl protease</fullName>
    </submittedName>
</protein>
<evidence type="ECO:0000313" key="9">
    <source>
        <dbReference type="EMBL" id="EAR84880.3"/>
    </source>
</evidence>
<feature type="chain" id="PRO_5003712485" evidence="7">
    <location>
        <begin position="21"/>
        <end position="459"/>
    </location>
</feature>
<evidence type="ECO:0000256" key="5">
    <source>
        <dbReference type="PIRSR" id="PIRSR601461-1"/>
    </source>
</evidence>
<dbReference type="KEGG" id="tet:TTHERM_00600720"/>
<organism evidence="9 10">
    <name type="scientific">Tetrahymena thermophila (strain SB210)</name>
    <dbReference type="NCBI Taxonomy" id="312017"/>
    <lineage>
        <taxon>Eukaryota</taxon>
        <taxon>Sar</taxon>
        <taxon>Alveolata</taxon>
        <taxon>Ciliophora</taxon>
        <taxon>Intramacronucleata</taxon>
        <taxon>Oligohymenophorea</taxon>
        <taxon>Hymenostomatida</taxon>
        <taxon>Tetrahymenina</taxon>
        <taxon>Tetrahymenidae</taxon>
        <taxon>Tetrahymena</taxon>
    </lineage>
</organism>
<dbReference type="Proteomes" id="UP000009168">
    <property type="component" value="Unassembled WGS sequence"/>
</dbReference>
<keyword evidence="6" id="KW-0472">Membrane</keyword>
<dbReference type="SUPFAM" id="SSF50630">
    <property type="entry name" value="Acid proteases"/>
    <property type="match status" value="1"/>
</dbReference>
<keyword evidence="6" id="KW-1133">Transmembrane helix</keyword>
<evidence type="ECO:0000259" key="8">
    <source>
        <dbReference type="PROSITE" id="PS51767"/>
    </source>
</evidence>
<evidence type="ECO:0000256" key="4">
    <source>
        <dbReference type="ARBA" id="ARBA00022801"/>
    </source>
</evidence>
<gene>
    <name evidence="9" type="ORF">TTHERM_00600720</name>
</gene>
<feature type="signal peptide" evidence="7">
    <location>
        <begin position="1"/>
        <end position="20"/>
    </location>
</feature>
<dbReference type="InterPro" id="IPR033121">
    <property type="entry name" value="PEPTIDASE_A1"/>
</dbReference>
<feature type="transmembrane region" description="Helical" evidence="6">
    <location>
        <begin position="408"/>
        <end position="429"/>
    </location>
</feature>
<feature type="active site" evidence="5">
    <location>
        <position position="83"/>
    </location>
</feature>
<proteinExistence type="inferred from homology"/>
<dbReference type="InParanoid" id="I7MG58"/>
<dbReference type="CDD" id="cd05471">
    <property type="entry name" value="pepsin_like"/>
    <property type="match status" value="1"/>
</dbReference>
<dbReference type="PANTHER" id="PTHR47966">
    <property type="entry name" value="BETA-SITE APP-CLEAVING ENZYME, ISOFORM A-RELATED"/>
    <property type="match status" value="1"/>
</dbReference>
<feature type="active site" evidence="5">
    <location>
        <position position="273"/>
    </location>
</feature>
<dbReference type="RefSeq" id="XP_001032543.3">
    <property type="nucleotide sequence ID" value="XM_001032543.3"/>
</dbReference>
<dbReference type="GeneID" id="7839386"/>